<feature type="transmembrane region" description="Helical" evidence="1">
    <location>
        <begin position="114"/>
        <end position="134"/>
    </location>
</feature>
<feature type="transmembrane region" description="Helical" evidence="1">
    <location>
        <begin position="87"/>
        <end position="107"/>
    </location>
</feature>
<dbReference type="AlphaFoldDB" id="X1LWX5"/>
<dbReference type="EMBL" id="BARV01017485">
    <property type="protein sequence ID" value="GAI23897.1"/>
    <property type="molecule type" value="Genomic_DNA"/>
</dbReference>
<dbReference type="InterPro" id="IPR007329">
    <property type="entry name" value="FMN-bd"/>
</dbReference>
<gene>
    <name evidence="3" type="ORF">S06H3_29789</name>
</gene>
<proteinExistence type="predicted"/>
<evidence type="ECO:0000259" key="2">
    <source>
        <dbReference type="Pfam" id="PF04205"/>
    </source>
</evidence>
<feature type="transmembrane region" description="Helical" evidence="1">
    <location>
        <begin position="154"/>
        <end position="172"/>
    </location>
</feature>
<evidence type="ECO:0000256" key="1">
    <source>
        <dbReference type="SAM" id="Phobius"/>
    </source>
</evidence>
<feature type="domain" description="FMN-binding" evidence="2">
    <location>
        <begin position="32"/>
        <end position="62"/>
    </location>
</feature>
<keyword evidence="1" id="KW-0472">Membrane</keyword>
<evidence type="ECO:0000313" key="3">
    <source>
        <dbReference type="EMBL" id="GAI23897.1"/>
    </source>
</evidence>
<comment type="caution">
    <text evidence="3">The sequence shown here is derived from an EMBL/GenBank/DDBJ whole genome shotgun (WGS) entry which is preliminary data.</text>
</comment>
<keyword evidence="1" id="KW-0812">Transmembrane</keyword>
<accession>X1LWX5</accession>
<organism evidence="3">
    <name type="scientific">marine sediment metagenome</name>
    <dbReference type="NCBI Taxonomy" id="412755"/>
    <lineage>
        <taxon>unclassified sequences</taxon>
        <taxon>metagenomes</taxon>
        <taxon>ecological metagenomes</taxon>
    </lineage>
</organism>
<protein>
    <recommendedName>
        <fullName evidence="2">FMN-binding domain-containing protein</fullName>
    </recommendedName>
</protein>
<dbReference type="GO" id="GO:0010181">
    <property type="term" value="F:FMN binding"/>
    <property type="evidence" value="ECO:0007669"/>
    <property type="project" value="InterPro"/>
</dbReference>
<reference evidence="3" key="1">
    <citation type="journal article" date="2014" name="Front. Microbiol.">
        <title>High frequency of phylogenetically diverse reductive dehalogenase-homologous genes in deep subseafloor sedimentary metagenomes.</title>
        <authorList>
            <person name="Kawai M."/>
            <person name="Futagami T."/>
            <person name="Toyoda A."/>
            <person name="Takaki Y."/>
            <person name="Nishi S."/>
            <person name="Hori S."/>
            <person name="Arai W."/>
            <person name="Tsubouchi T."/>
            <person name="Morono Y."/>
            <person name="Uchiyama I."/>
            <person name="Ito T."/>
            <person name="Fujiyama A."/>
            <person name="Inagaki F."/>
            <person name="Takami H."/>
        </authorList>
    </citation>
    <scope>NUCLEOTIDE SEQUENCE</scope>
    <source>
        <strain evidence="3">Expedition CK06-06</strain>
    </source>
</reference>
<sequence>VLGEFESPRYTKGFLSDGSSFLRQFEEKDAGDNFVLENDVDGITGATITSSAITRSIKAGLQLITEEVLYLQVDKDNPVKHLFFQHLLWQIDFIFLWTIVGLAFLSFFKTNEYLRYFTLGLSFAYIGILMGGGFSINDILRLLSLHNPVFLNNLYWYSLVVIAIGLAVIAGIDS</sequence>
<name>X1LWX5_9ZZZZ</name>
<feature type="non-terminal residue" evidence="3">
    <location>
        <position position="1"/>
    </location>
</feature>
<dbReference type="GO" id="GO:0016020">
    <property type="term" value="C:membrane"/>
    <property type="evidence" value="ECO:0007669"/>
    <property type="project" value="InterPro"/>
</dbReference>
<dbReference type="Pfam" id="PF04205">
    <property type="entry name" value="FMN_bind"/>
    <property type="match status" value="1"/>
</dbReference>
<keyword evidence="1" id="KW-1133">Transmembrane helix</keyword>